<feature type="signal peptide" evidence="2">
    <location>
        <begin position="1"/>
        <end position="27"/>
    </location>
</feature>
<dbReference type="InterPro" id="IPR005046">
    <property type="entry name" value="DUF285"/>
</dbReference>
<dbReference type="InterPro" id="IPR035986">
    <property type="entry name" value="PKD_dom_sf"/>
</dbReference>
<protein>
    <submittedName>
        <fullName evidence="4">BspA family leucine-rich repeat surface protein</fullName>
    </submittedName>
</protein>
<dbReference type="CDD" id="cd00146">
    <property type="entry name" value="PKD"/>
    <property type="match status" value="1"/>
</dbReference>
<dbReference type="Pfam" id="PF18962">
    <property type="entry name" value="Por_Secre_tail"/>
    <property type="match status" value="1"/>
</dbReference>
<evidence type="ECO:0000313" key="4">
    <source>
        <dbReference type="EMBL" id="MCH4552434.1"/>
    </source>
</evidence>
<feature type="chain" id="PRO_5045523213" evidence="2">
    <location>
        <begin position="28"/>
        <end position="617"/>
    </location>
</feature>
<organism evidence="4 5">
    <name type="scientific">Aestuariibaculum lutulentum</name>
    <dbReference type="NCBI Taxonomy" id="2920935"/>
    <lineage>
        <taxon>Bacteria</taxon>
        <taxon>Pseudomonadati</taxon>
        <taxon>Bacteroidota</taxon>
        <taxon>Flavobacteriia</taxon>
        <taxon>Flavobacteriales</taxon>
        <taxon>Flavobacteriaceae</taxon>
    </lineage>
</organism>
<keyword evidence="5" id="KW-1185">Reference proteome</keyword>
<evidence type="ECO:0000259" key="3">
    <source>
        <dbReference type="PROSITE" id="PS50093"/>
    </source>
</evidence>
<sequence>MTHSKTFKRPKILFFFLSLLLSSLLFSQVPNNPDAFMATWRITENEKSITIPTYPGEIYDYNIDWGDGTINMHVAGDITHSYTETGDFTVSITGVFPRIYFNSYNSSLEEIPPYTIGVQQLISIDQWGTNAWSSMNSAFNGCLNLQILASDAPNLNQVNDASFMFAFCINLNNNLNHWDVSNITHMEFMFFYCFNFNQLLNNWDVSHVSNMSYLFSACENFNQPLNNWDVSQVTDMSYLFSGCENFDQPLNNWDVSNVTDMASLFERCTNFNQTLNLWNVKNVQDMSYMFYKTTLFNQDISNWNVKNVQEMNAMFFSSTSFNQDISNWNVKNVLNMSYMFSEATSFNQNISKWNVENVQFMDYMFLEASNFNQALGQWNIKNVLNMTDMLYDSGLSTANYDSTLIGWSSKVLQNKVNFQTNTTYCLSQEARQYIIDTYDWNISDGGPAIGFGEDQDNDGLTDCADDCPGDATNTCNAIMCDDDKYQICHRKQNGTYQTLCVSLEDYQMHKAHGDSDGACESASASKIASKTKTTVVSFHEGLTLYPNPANNNITISGLTNTPHTIEIRDITGKLLISNHLNDSNASYTINLTSLPQGLYLFTLKNTKETVVKKIIKE</sequence>
<proteinExistence type="predicted"/>
<gene>
    <name evidence="4" type="ORF">MKW35_07375</name>
</gene>
<dbReference type="Gene3D" id="2.60.40.10">
    <property type="entry name" value="Immunoglobulins"/>
    <property type="match status" value="1"/>
</dbReference>
<keyword evidence="1 2" id="KW-0732">Signal</keyword>
<dbReference type="SUPFAM" id="SSF49299">
    <property type="entry name" value="PKD domain"/>
    <property type="match status" value="1"/>
</dbReference>
<dbReference type="InterPro" id="IPR000601">
    <property type="entry name" value="PKD_dom"/>
</dbReference>
<dbReference type="NCBIfam" id="TIGR04183">
    <property type="entry name" value="Por_Secre_tail"/>
    <property type="match status" value="1"/>
</dbReference>
<dbReference type="InterPro" id="IPR011889">
    <property type="entry name" value="Liste_lipo_26"/>
</dbReference>
<dbReference type="PROSITE" id="PS50093">
    <property type="entry name" value="PKD"/>
    <property type="match status" value="1"/>
</dbReference>
<comment type="caution">
    <text evidence="4">The sequence shown here is derived from an EMBL/GenBank/DDBJ whole genome shotgun (WGS) entry which is preliminary data.</text>
</comment>
<reference evidence="4" key="1">
    <citation type="submission" date="2022-02" db="EMBL/GenBank/DDBJ databases">
        <title>Aestuariibaculum sp., a marine bacterium isolated from sediment in Guangxi.</title>
        <authorList>
            <person name="Ying J."/>
        </authorList>
    </citation>
    <scope>NUCLEOTIDE SEQUENCE</scope>
    <source>
        <strain evidence="4">L182</strain>
    </source>
</reference>
<name>A0ABS9RHN0_9FLAO</name>
<dbReference type="InterPro" id="IPR013783">
    <property type="entry name" value="Ig-like_fold"/>
</dbReference>
<dbReference type="Proteomes" id="UP001156141">
    <property type="component" value="Unassembled WGS sequence"/>
</dbReference>
<accession>A0ABS9RHN0</accession>
<evidence type="ECO:0000256" key="2">
    <source>
        <dbReference type="SAM" id="SignalP"/>
    </source>
</evidence>
<dbReference type="Pfam" id="PF03382">
    <property type="entry name" value="DUF285"/>
    <property type="match status" value="1"/>
</dbReference>
<dbReference type="RefSeq" id="WP_240572773.1">
    <property type="nucleotide sequence ID" value="NZ_CP136709.1"/>
</dbReference>
<feature type="domain" description="PKD" evidence="3">
    <location>
        <begin position="61"/>
        <end position="93"/>
    </location>
</feature>
<dbReference type="InterPro" id="IPR026444">
    <property type="entry name" value="Secre_tail"/>
</dbReference>
<dbReference type="EMBL" id="JAKVQD010000002">
    <property type="protein sequence ID" value="MCH4552434.1"/>
    <property type="molecule type" value="Genomic_DNA"/>
</dbReference>
<evidence type="ECO:0000256" key="1">
    <source>
        <dbReference type="ARBA" id="ARBA00022729"/>
    </source>
</evidence>
<evidence type="ECO:0000313" key="5">
    <source>
        <dbReference type="Proteomes" id="UP001156141"/>
    </source>
</evidence>
<dbReference type="NCBIfam" id="TIGR02167">
    <property type="entry name" value="Liste_lipo_26"/>
    <property type="match status" value="6"/>
</dbReference>